<organism evidence="5 6">
    <name type="scientific">Moryella indoligenes</name>
    <dbReference type="NCBI Taxonomy" id="371674"/>
    <lineage>
        <taxon>Bacteria</taxon>
        <taxon>Bacillati</taxon>
        <taxon>Bacillota</taxon>
        <taxon>Clostridia</taxon>
        <taxon>Lachnospirales</taxon>
        <taxon>Lachnospiraceae</taxon>
        <taxon>Moryella</taxon>
    </lineage>
</organism>
<gene>
    <name evidence="5" type="ORF">J2S20_000928</name>
</gene>
<dbReference type="RefSeq" id="WP_106611140.1">
    <property type="nucleotide sequence ID" value="NZ_JAUSTO010000004.1"/>
</dbReference>
<dbReference type="Gene3D" id="3.30.2320.30">
    <property type="entry name" value="ATP synthase, E subunit, C-terminal"/>
    <property type="match status" value="1"/>
</dbReference>
<evidence type="ECO:0000313" key="5">
    <source>
        <dbReference type="EMBL" id="MDQ0152243.1"/>
    </source>
</evidence>
<dbReference type="AlphaFoldDB" id="A0AAE4AJV8"/>
<comment type="caution">
    <text evidence="5">The sequence shown here is derived from an EMBL/GenBank/DDBJ whole genome shotgun (WGS) entry which is preliminary data.</text>
</comment>
<dbReference type="Proteomes" id="UP001241537">
    <property type="component" value="Unassembled WGS sequence"/>
</dbReference>
<proteinExistence type="inferred from homology"/>
<dbReference type="InterPro" id="IPR038495">
    <property type="entry name" value="ATPase_E_C"/>
</dbReference>
<evidence type="ECO:0000313" key="6">
    <source>
        <dbReference type="Proteomes" id="UP001241537"/>
    </source>
</evidence>
<dbReference type="SUPFAM" id="SSF160527">
    <property type="entry name" value="V-type ATPase subunit E-like"/>
    <property type="match status" value="1"/>
</dbReference>
<dbReference type="GO" id="GO:0033178">
    <property type="term" value="C:proton-transporting two-sector ATPase complex, catalytic domain"/>
    <property type="evidence" value="ECO:0007669"/>
    <property type="project" value="InterPro"/>
</dbReference>
<feature type="coiled-coil region" evidence="4">
    <location>
        <begin position="57"/>
        <end position="84"/>
    </location>
</feature>
<dbReference type="Pfam" id="PF01991">
    <property type="entry name" value="vATP-synt_E"/>
    <property type="match status" value="1"/>
</dbReference>
<evidence type="ECO:0000256" key="1">
    <source>
        <dbReference type="ARBA" id="ARBA00005901"/>
    </source>
</evidence>
<dbReference type="GO" id="GO:0046961">
    <property type="term" value="F:proton-transporting ATPase activity, rotational mechanism"/>
    <property type="evidence" value="ECO:0007669"/>
    <property type="project" value="InterPro"/>
</dbReference>
<keyword evidence="2" id="KW-0813">Transport</keyword>
<sequence>MNTEEKLKHFKEICESDVRIRAEKLLSEQRETLESRFAAHREAALHHQSMQLQLEEERIAREQNKEYSLKLTELRREIGELRRELKDQLFVELRDRLANFMETPAYLTLLKKQISAAKEFAGEDEIRIYLDPADEPLLKKLSLALSTELTLSRYSFLGGTRAVIPAKNILIDNSFETKLEDARASFRFTLESEHGGEAQDE</sequence>
<keyword evidence="6" id="KW-1185">Reference proteome</keyword>
<dbReference type="EMBL" id="JAUSTO010000004">
    <property type="protein sequence ID" value="MDQ0152243.1"/>
    <property type="molecule type" value="Genomic_DNA"/>
</dbReference>
<evidence type="ECO:0000256" key="4">
    <source>
        <dbReference type="SAM" id="Coils"/>
    </source>
</evidence>
<protein>
    <submittedName>
        <fullName evidence="5">Vacuolar-type H+-ATPase subunit E/Vma4</fullName>
    </submittedName>
</protein>
<name>A0AAE4AJV8_9FIRM</name>
<dbReference type="InterPro" id="IPR002842">
    <property type="entry name" value="ATPase_V1_Esu"/>
</dbReference>
<comment type="similarity">
    <text evidence="1">Belongs to the V-ATPase E subunit family.</text>
</comment>
<evidence type="ECO:0000256" key="3">
    <source>
        <dbReference type="ARBA" id="ARBA00023065"/>
    </source>
</evidence>
<reference evidence="5" key="1">
    <citation type="submission" date="2023-07" db="EMBL/GenBank/DDBJ databases">
        <title>Genomic Encyclopedia of Type Strains, Phase IV (KMG-IV): sequencing the most valuable type-strain genomes for metagenomic binning, comparative biology and taxonomic classification.</title>
        <authorList>
            <person name="Goeker M."/>
        </authorList>
    </citation>
    <scope>NUCLEOTIDE SEQUENCE</scope>
    <source>
        <strain evidence="5">DSM 19659</strain>
    </source>
</reference>
<keyword evidence="4" id="KW-0175">Coiled coil</keyword>
<keyword evidence="3" id="KW-0406">Ion transport</keyword>
<evidence type="ECO:0000256" key="2">
    <source>
        <dbReference type="ARBA" id="ARBA00022448"/>
    </source>
</evidence>
<accession>A0AAE4AJV8</accession>